<evidence type="ECO:0000313" key="1">
    <source>
        <dbReference type="EMBL" id="MBD2319145.1"/>
    </source>
</evidence>
<protein>
    <submittedName>
        <fullName evidence="1">DUF2993 domain-containing protein</fullName>
    </submittedName>
</protein>
<dbReference type="EMBL" id="JACJQY010000043">
    <property type="protein sequence ID" value="MBD2319145.1"/>
    <property type="molecule type" value="Genomic_DNA"/>
</dbReference>
<reference evidence="1 2" key="1">
    <citation type="journal article" date="2020" name="ISME J.">
        <title>Comparative genomics reveals insights into cyanobacterial evolution and habitat adaptation.</title>
        <authorList>
            <person name="Chen M.Y."/>
            <person name="Teng W.K."/>
            <person name="Zhao L."/>
            <person name="Hu C.X."/>
            <person name="Zhou Y.K."/>
            <person name="Han B.P."/>
            <person name="Song L.R."/>
            <person name="Shu W.S."/>
        </authorList>
    </citation>
    <scope>NUCLEOTIDE SEQUENCE [LARGE SCALE GENOMIC DNA]</scope>
    <source>
        <strain evidence="1 2">FACHB-1050</strain>
    </source>
</reference>
<dbReference type="RefSeq" id="WP_190580815.1">
    <property type="nucleotide sequence ID" value="NZ_CAWPQU010000038.1"/>
</dbReference>
<dbReference type="InterPro" id="IPR021373">
    <property type="entry name" value="DUF2993"/>
</dbReference>
<sequence>MSVVSSVLIPIIKLWLRSQVEHIETVEIAIAGKSRQILSGDIPKANVIGTGAKYQGLAVTNIDLCAEAIHLNISEILKGEALRLLDPIRVTMDVELSAADLQSCLKSPIFLEAIASDDPPTIHTDEEIRDLLETLVHKLGDEFTLHELAIAEGGAKCRGEFAIAAT</sequence>
<keyword evidence="2" id="KW-1185">Reference proteome</keyword>
<dbReference type="Pfam" id="PF11209">
    <property type="entry name" value="LmeA"/>
    <property type="match status" value="1"/>
</dbReference>
<proteinExistence type="predicted"/>
<evidence type="ECO:0000313" key="2">
    <source>
        <dbReference type="Proteomes" id="UP000618445"/>
    </source>
</evidence>
<dbReference type="Proteomes" id="UP000618445">
    <property type="component" value="Unassembled WGS sequence"/>
</dbReference>
<organism evidence="1 2">
    <name type="scientific">Phormidium tenue FACHB-1050</name>
    <dbReference type="NCBI Taxonomy" id="2692857"/>
    <lineage>
        <taxon>Bacteria</taxon>
        <taxon>Bacillati</taxon>
        <taxon>Cyanobacteriota</taxon>
        <taxon>Cyanophyceae</taxon>
        <taxon>Oscillatoriophycideae</taxon>
        <taxon>Oscillatoriales</taxon>
        <taxon>Oscillatoriaceae</taxon>
        <taxon>Phormidium</taxon>
    </lineage>
</organism>
<gene>
    <name evidence="1" type="ORF">H6G05_20165</name>
</gene>
<accession>A0ABR8CGR9</accession>
<comment type="caution">
    <text evidence="1">The sequence shown here is derived from an EMBL/GenBank/DDBJ whole genome shotgun (WGS) entry which is preliminary data.</text>
</comment>
<name>A0ABR8CGR9_9CYAN</name>